<name>A0A067SF79_GALM3</name>
<reference evidence="3" key="1">
    <citation type="journal article" date="2014" name="Proc. Natl. Acad. Sci. U.S.A.">
        <title>Extensive sampling of basidiomycete genomes demonstrates inadequacy of the white-rot/brown-rot paradigm for wood decay fungi.</title>
        <authorList>
            <person name="Riley R."/>
            <person name="Salamov A.A."/>
            <person name="Brown D.W."/>
            <person name="Nagy L.G."/>
            <person name="Floudas D."/>
            <person name="Held B.W."/>
            <person name="Levasseur A."/>
            <person name="Lombard V."/>
            <person name="Morin E."/>
            <person name="Otillar R."/>
            <person name="Lindquist E.A."/>
            <person name="Sun H."/>
            <person name="LaButti K.M."/>
            <person name="Schmutz J."/>
            <person name="Jabbour D."/>
            <person name="Luo H."/>
            <person name="Baker S.E."/>
            <person name="Pisabarro A.G."/>
            <person name="Walton J.D."/>
            <person name="Blanchette R.A."/>
            <person name="Henrissat B."/>
            <person name="Martin F."/>
            <person name="Cullen D."/>
            <person name="Hibbett D.S."/>
            <person name="Grigoriev I.V."/>
        </authorList>
    </citation>
    <scope>NUCLEOTIDE SEQUENCE [LARGE SCALE GENOMIC DNA]</scope>
    <source>
        <strain evidence="3">CBS 339.88</strain>
    </source>
</reference>
<evidence type="ECO:0000256" key="1">
    <source>
        <dbReference type="SAM" id="Phobius"/>
    </source>
</evidence>
<keyword evidence="1" id="KW-0472">Membrane</keyword>
<evidence type="ECO:0000313" key="2">
    <source>
        <dbReference type="EMBL" id="KDR69551.1"/>
    </source>
</evidence>
<keyword evidence="1" id="KW-1133">Transmembrane helix</keyword>
<gene>
    <name evidence="2" type="ORF">GALMADRAFT_915835</name>
</gene>
<feature type="transmembrane region" description="Helical" evidence="1">
    <location>
        <begin position="81"/>
        <end position="99"/>
    </location>
</feature>
<dbReference type="EMBL" id="KL142401">
    <property type="protein sequence ID" value="KDR69551.1"/>
    <property type="molecule type" value="Genomic_DNA"/>
</dbReference>
<dbReference type="Proteomes" id="UP000027222">
    <property type="component" value="Unassembled WGS sequence"/>
</dbReference>
<dbReference type="HOGENOM" id="CLU_1806307_0_0_1"/>
<sequence>MYDANVIIILSASAYVFDDALRFYVNGSLTQLAMRLNIWITVLEGRKSCWRRYEDRTYFRKRGGGDGEDLGFPERISRPPFHWIVLLVVGLGGSYIKVNVPGLSFHDFGLSAFTFAFNFLHPVITLDHPFFLTIFFVIVGLDV</sequence>
<feature type="transmembrane region" description="Helical" evidence="1">
    <location>
        <begin position="119"/>
        <end position="141"/>
    </location>
</feature>
<organism evidence="2 3">
    <name type="scientific">Galerina marginata (strain CBS 339.88)</name>
    <dbReference type="NCBI Taxonomy" id="685588"/>
    <lineage>
        <taxon>Eukaryota</taxon>
        <taxon>Fungi</taxon>
        <taxon>Dikarya</taxon>
        <taxon>Basidiomycota</taxon>
        <taxon>Agaricomycotina</taxon>
        <taxon>Agaricomycetes</taxon>
        <taxon>Agaricomycetidae</taxon>
        <taxon>Agaricales</taxon>
        <taxon>Agaricineae</taxon>
        <taxon>Strophariaceae</taxon>
        <taxon>Galerina</taxon>
    </lineage>
</organism>
<keyword evidence="3" id="KW-1185">Reference proteome</keyword>
<evidence type="ECO:0000313" key="3">
    <source>
        <dbReference type="Proteomes" id="UP000027222"/>
    </source>
</evidence>
<keyword evidence="1" id="KW-0812">Transmembrane</keyword>
<dbReference type="AlphaFoldDB" id="A0A067SF79"/>
<protein>
    <submittedName>
        <fullName evidence="2">Uncharacterized protein</fullName>
    </submittedName>
</protein>
<proteinExistence type="predicted"/>
<accession>A0A067SF79</accession>